<accession>A0ACC3ABC6</accession>
<sequence length="235" mass="25906">MEPNHIYQYSIINALMAGVADSGITVSQFRHRGNQGIGTFTKIQGELILLDGKVYQLQASGEIRTAGPDEQLPYAVATNFQPQQTISTKLKTKDDVDKVLEDFDGHAANLFMSYRIDGRFKSLKSRTVRGQEYEDQPLAELGSKQAVQDYESIEGTIVGFRTPAAWQGFMVAGEHMHFIDQERKVGGHVLELVSEGEVSFGVAVVNNLHIELPTSEKFNAAKMVTDDKGVKGIEG</sequence>
<proteinExistence type="predicted"/>
<gene>
    <name evidence="1" type="ORF">H2198_003473</name>
</gene>
<keyword evidence="2" id="KW-1185">Reference proteome</keyword>
<protein>
    <submittedName>
        <fullName evidence="1">Uncharacterized protein</fullName>
    </submittedName>
</protein>
<organism evidence="1 2">
    <name type="scientific">Neophaeococcomyces mojaviensis</name>
    <dbReference type="NCBI Taxonomy" id="3383035"/>
    <lineage>
        <taxon>Eukaryota</taxon>
        <taxon>Fungi</taxon>
        <taxon>Dikarya</taxon>
        <taxon>Ascomycota</taxon>
        <taxon>Pezizomycotina</taxon>
        <taxon>Eurotiomycetes</taxon>
        <taxon>Chaetothyriomycetidae</taxon>
        <taxon>Chaetothyriales</taxon>
        <taxon>Chaetothyriales incertae sedis</taxon>
        <taxon>Neophaeococcomyces</taxon>
    </lineage>
</organism>
<evidence type="ECO:0000313" key="1">
    <source>
        <dbReference type="EMBL" id="KAJ9658903.1"/>
    </source>
</evidence>
<dbReference type="Proteomes" id="UP001172386">
    <property type="component" value="Unassembled WGS sequence"/>
</dbReference>
<name>A0ACC3ABC6_9EURO</name>
<evidence type="ECO:0000313" key="2">
    <source>
        <dbReference type="Proteomes" id="UP001172386"/>
    </source>
</evidence>
<comment type="caution">
    <text evidence="1">The sequence shown here is derived from an EMBL/GenBank/DDBJ whole genome shotgun (WGS) entry which is preliminary data.</text>
</comment>
<reference evidence="1" key="1">
    <citation type="submission" date="2022-10" db="EMBL/GenBank/DDBJ databases">
        <title>Culturing micro-colonial fungi from biological soil crusts in the Mojave desert and describing Neophaeococcomyces mojavensis, and introducing the new genera and species Taxawa tesnikishii.</title>
        <authorList>
            <person name="Kurbessoian T."/>
            <person name="Stajich J.E."/>
        </authorList>
    </citation>
    <scope>NUCLEOTIDE SEQUENCE</scope>
    <source>
        <strain evidence="1">JES_112</strain>
    </source>
</reference>
<dbReference type="EMBL" id="JAPDRQ010000046">
    <property type="protein sequence ID" value="KAJ9658903.1"/>
    <property type="molecule type" value="Genomic_DNA"/>
</dbReference>